<sequence>MNEENKYNERSVYTEGLNFESILIKLSFSSVANYNYKRLENQEELQCKNQFSCSTNKIKQEQINDDLFKFCAFRLVNEIFEESYDIQIINMNNFFCSPNYLFYQQFFFRLAIDQNLCMIMMLTNQNAEEKLKVLENICKYKITFKEKDNNFVSEPQKKLKKYAENVAEYYLSRNPKLIEYYSTIDLTPVVTNSIYHESEQCLRMIQEYKQKEEKLVLKNKQFIEDKSQKEQINYEIEFYKFINKHYNSCLNTKQKQITSQTKLNQEQQNEIETSTQIFNNQTSDINTQKDYSKELQKEKQSYEFLTEKYESQKGQNFIEISQQEQQQYIQWSDKQTISYKQIKIQNQIKDDETILANNNQQKQNDLEKETNNYILYPQQQEQTKELFNTQEMKNVTQEQTNLEEQTDDNSYTYSENNQRNTNRNQLSLIEKRFDLMHLNQLTQKLINSNGMLKIGILGQGGQGNVELYYDFKNKKRYALKCFSDSHQYLAEKKIHIKYLLEDKNSILASYVCQLVSFKDSDCQLLFEIGLCSLNEANQILQKNNYQISTSYFVNILIKIISFNIQMNKIKLFHGDIKPQNIVIYYDQDEQAVQQELGFLLYDFRNVQIKLIDFGSCSDDLCDYYGYVTKKYKYLGYFNQELDFQKMLFAETYSACKSIYFLLDEQLIQKMQNFKCDLKQITCQQSENTQENKLLFFLLMFLGQNQVQSIFSENGISIDILIYLTQKYLGQVDETNQHFKFDFFDALQRGQWNKIQEIEYSTHNQSVEYKIICAFAFRNNLKAAFSEQFVQQDNLNQKISKIQSLIQSFEIVATYDSFSEEELYFIEQDIAQKYHILTEESYLQFLQLACMLYCHSQKNNCNSIIKIILEKNVNRQSNQVLDIILDIFKHILNEIYLNIFDLIEKIYFIEIQEQNYELFNSIFYEFIITFILEQQSDFDEETSLIILDILERIISNQNLNIFQKKFFTHIYLYFSHCTQKDDDKKYFKIFLNYKQMCKDLTAVLEYDSILFYNYRIKKSKQKDSLPININEATQQSNTSKKADLKLKAIALKLNKQKDYELDLARQFQRYYDLAIEIF</sequence>
<dbReference type="SUPFAM" id="SSF56112">
    <property type="entry name" value="Protein kinase-like (PK-like)"/>
    <property type="match status" value="1"/>
</dbReference>
<organism evidence="4 5">
    <name type="scientific">Tetrahymena thermophila (strain SB210)</name>
    <dbReference type="NCBI Taxonomy" id="312017"/>
    <lineage>
        <taxon>Eukaryota</taxon>
        <taxon>Sar</taxon>
        <taxon>Alveolata</taxon>
        <taxon>Ciliophora</taxon>
        <taxon>Intramacronucleata</taxon>
        <taxon>Oligohymenophorea</taxon>
        <taxon>Hymenostomatida</taxon>
        <taxon>Tetrahymenina</taxon>
        <taxon>Tetrahymenidae</taxon>
        <taxon>Tetrahymena</taxon>
    </lineage>
</organism>
<keyword evidence="1" id="KW-0175">Coiled coil</keyword>
<feature type="region of interest" description="Disordered" evidence="2">
    <location>
        <begin position="398"/>
        <end position="421"/>
    </location>
</feature>
<gene>
    <name evidence="4" type="ORF">TTHERM_01068130</name>
</gene>
<evidence type="ECO:0000256" key="2">
    <source>
        <dbReference type="SAM" id="MobiDB-lite"/>
    </source>
</evidence>
<feature type="domain" description="Protein kinase" evidence="3">
    <location>
        <begin position="451"/>
        <end position="752"/>
    </location>
</feature>
<evidence type="ECO:0000256" key="1">
    <source>
        <dbReference type="SAM" id="Coils"/>
    </source>
</evidence>
<dbReference type="Proteomes" id="UP000009168">
    <property type="component" value="Unassembled WGS sequence"/>
</dbReference>
<dbReference type="HOGENOM" id="CLU_231478_0_0_1"/>
<dbReference type="EMBL" id="GG662550">
    <property type="protein sequence ID" value="EAR82910.2"/>
    <property type="molecule type" value="Genomic_DNA"/>
</dbReference>
<dbReference type="PROSITE" id="PS00108">
    <property type="entry name" value="PROTEIN_KINASE_ST"/>
    <property type="match status" value="1"/>
</dbReference>
<dbReference type="RefSeq" id="XP_001030573.2">
    <property type="nucleotide sequence ID" value="XM_001030573.2"/>
</dbReference>
<keyword evidence="5" id="KW-1185">Reference proteome</keyword>
<dbReference type="InParanoid" id="Q22C97"/>
<dbReference type="GO" id="GO:0004672">
    <property type="term" value="F:protein kinase activity"/>
    <property type="evidence" value="ECO:0007669"/>
    <property type="project" value="InterPro"/>
</dbReference>
<evidence type="ECO:0000313" key="4">
    <source>
        <dbReference type="EMBL" id="EAR82910.2"/>
    </source>
</evidence>
<accession>Q22C97</accession>
<dbReference type="GeneID" id="7831149"/>
<name>Q22C97_TETTS</name>
<protein>
    <recommendedName>
        <fullName evidence="3">Protein kinase domain-containing protein</fullName>
    </recommendedName>
</protein>
<dbReference type="SMART" id="SM00220">
    <property type="entry name" value="S_TKc"/>
    <property type="match status" value="1"/>
</dbReference>
<reference evidence="5" key="1">
    <citation type="journal article" date="2006" name="PLoS Biol.">
        <title>Macronuclear genome sequence of the ciliate Tetrahymena thermophila, a model eukaryote.</title>
        <authorList>
            <person name="Eisen J.A."/>
            <person name="Coyne R.S."/>
            <person name="Wu M."/>
            <person name="Wu D."/>
            <person name="Thiagarajan M."/>
            <person name="Wortman J.R."/>
            <person name="Badger J.H."/>
            <person name="Ren Q."/>
            <person name="Amedeo P."/>
            <person name="Jones K.M."/>
            <person name="Tallon L.J."/>
            <person name="Delcher A.L."/>
            <person name="Salzberg S.L."/>
            <person name="Silva J.C."/>
            <person name="Haas B.J."/>
            <person name="Majoros W.H."/>
            <person name="Farzad M."/>
            <person name="Carlton J.M."/>
            <person name="Smith R.K. Jr."/>
            <person name="Garg J."/>
            <person name="Pearlman R.E."/>
            <person name="Karrer K.M."/>
            <person name="Sun L."/>
            <person name="Manning G."/>
            <person name="Elde N.C."/>
            <person name="Turkewitz A.P."/>
            <person name="Asai D.J."/>
            <person name="Wilkes D.E."/>
            <person name="Wang Y."/>
            <person name="Cai H."/>
            <person name="Collins K."/>
            <person name="Stewart B.A."/>
            <person name="Lee S.R."/>
            <person name="Wilamowska K."/>
            <person name="Weinberg Z."/>
            <person name="Ruzzo W.L."/>
            <person name="Wloga D."/>
            <person name="Gaertig J."/>
            <person name="Frankel J."/>
            <person name="Tsao C.-C."/>
            <person name="Gorovsky M.A."/>
            <person name="Keeling P.J."/>
            <person name="Waller R.F."/>
            <person name="Patron N.J."/>
            <person name="Cherry J.M."/>
            <person name="Stover N.A."/>
            <person name="Krieger C.J."/>
            <person name="del Toro C."/>
            <person name="Ryder H.F."/>
            <person name="Williamson S.C."/>
            <person name="Barbeau R.A."/>
            <person name="Hamilton E.P."/>
            <person name="Orias E."/>
        </authorList>
    </citation>
    <scope>NUCLEOTIDE SEQUENCE [LARGE SCALE GENOMIC DNA]</scope>
    <source>
        <strain evidence="5">SB210</strain>
    </source>
</reference>
<dbReference type="PROSITE" id="PS50011">
    <property type="entry name" value="PROTEIN_KINASE_DOM"/>
    <property type="match status" value="1"/>
</dbReference>
<dbReference type="GO" id="GO:0005524">
    <property type="term" value="F:ATP binding"/>
    <property type="evidence" value="ECO:0007669"/>
    <property type="project" value="InterPro"/>
</dbReference>
<dbReference type="KEGG" id="tet:TTHERM_01068130"/>
<dbReference type="InterPro" id="IPR008271">
    <property type="entry name" value="Ser/Thr_kinase_AS"/>
</dbReference>
<proteinExistence type="predicted"/>
<dbReference type="InterPro" id="IPR000719">
    <property type="entry name" value="Prot_kinase_dom"/>
</dbReference>
<dbReference type="InterPro" id="IPR011009">
    <property type="entry name" value="Kinase-like_dom_sf"/>
</dbReference>
<feature type="coiled-coil region" evidence="1">
    <location>
        <begin position="250"/>
        <end position="315"/>
    </location>
</feature>
<dbReference type="AlphaFoldDB" id="Q22C97"/>
<dbReference type="Gene3D" id="1.10.510.10">
    <property type="entry name" value="Transferase(Phosphotransferase) domain 1"/>
    <property type="match status" value="1"/>
</dbReference>
<evidence type="ECO:0000259" key="3">
    <source>
        <dbReference type="PROSITE" id="PS50011"/>
    </source>
</evidence>
<evidence type="ECO:0000313" key="5">
    <source>
        <dbReference type="Proteomes" id="UP000009168"/>
    </source>
</evidence>